<evidence type="ECO:0000256" key="1">
    <source>
        <dbReference type="ARBA" id="ARBA00023015"/>
    </source>
</evidence>
<dbReference type="GO" id="GO:0003677">
    <property type="term" value="F:DNA binding"/>
    <property type="evidence" value="ECO:0007669"/>
    <property type="project" value="UniProtKB-KW"/>
</dbReference>
<dbReference type="SUPFAM" id="SSF53822">
    <property type="entry name" value="Periplasmic binding protein-like I"/>
    <property type="match status" value="1"/>
</dbReference>
<dbReference type="RefSeq" id="WP_264810620.1">
    <property type="nucleotide sequence ID" value="NZ_CP110226.1"/>
</dbReference>
<dbReference type="Pfam" id="PF12833">
    <property type="entry name" value="HTH_18"/>
    <property type="match status" value="1"/>
</dbReference>
<sequence length="392" mass="45157">MHRVILLLDFAEEYSKYLLKGITTFSSKNGQWTFCRMPLYYREMMGVRGIIDWAKEWKADGIIGQLYNEMEEEFVEAGLPVIAQDFKERFREIPNITGSYRDTGRMGAEYFLKKGYYNFAFYGFNSIVWSRERAEGFEAAINEAGYEVNYYEHKKSHSAEMWYYKSKSLSKWLKNLPKPLALMACDDNRGVHIIEACNHNNIKVPQEVAVLGVDNDMTFCELSDPQLSSIDLDIERAGYEAAQLMDEMIRTGMNKGRDVNVPPLKVITRSSTDMYASSDSCVAAALTFIHRNIDRNILVDQVVREVPLSRRALEKRFLKITGQPVYKYITQVRMDKLAQKLLHSDQSVFEIAVDLGFQDSNNLARQFKQLMGFSPSEYRKQFGSTSFPTSSI</sequence>
<dbReference type="EMBL" id="CP110226">
    <property type="protein sequence ID" value="UZD23909.1"/>
    <property type="molecule type" value="Genomic_DNA"/>
</dbReference>
<dbReference type="PANTHER" id="PTHR30146">
    <property type="entry name" value="LACI-RELATED TRANSCRIPTIONAL REPRESSOR"/>
    <property type="match status" value="1"/>
</dbReference>
<dbReference type="InterPro" id="IPR046335">
    <property type="entry name" value="LacI/GalR-like_sensor"/>
</dbReference>
<evidence type="ECO:0000256" key="3">
    <source>
        <dbReference type="ARBA" id="ARBA00023163"/>
    </source>
</evidence>
<dbReference type="PROSITE" id="PS00041">
    <property type="entry name" value="HTH_ARAC_FAMILY_1"/>
    <property type="match status" value="1"/>
</dbReference>
<dbReference type="InterPro" id="IPR018062">
    <property type="entry name" value="HTH_AraC-typ_CS"/>
</dbReference>
<dbReference type="Gene3D" id="3.40.50.2300">
    <property type="match status" value="2"/>
</dbReference>
<dbReference type="PANTHER" id="PTHR30146:SF24">
    <property type="entry name" value="XYLOSE OPERON REGULATORY PROTEIN"/>
    <property type="match status" value="1"/>
</dbReference>
<evidence type="ECO:0000313" key="6">
    <source>
        <dbReference type="Proteomes" id="UP001163156"/>
    </source>
</evidence>
<keyword evidence="3" id="KW-0804">Transcription</keyword>
<dbReference type="SMART" id="SM00342">
    <property type="entry name" value="HTH_ARAC"/>
    <property type="match status" value="1"/>
</dbReference>
<evidence type="ECO:0000256" key="2">
    <source>
        <dbReference type="ARBA" id="ARBA00023125"/>
    </source>
</evidence>
<gene>
    <name evidence="5" type="ORF">OM944_05310</name>
</gene>
<proteinExistence type="predicted"/>
<dbReference type="PROSITE" id="PS01124">
    <property type="entry name" value="HTH_ARAC_FAMILY_2"/>
    <property type="match status" value="1"/>
</dbReference>
<keyword evidence="1" id="KW-0805">Transcription regulation</keyword>
<organism evidence="5 6">
    <name type="scientific">Algoriphagus halophytocola</name>
    <dbReference type="NCBI Taxonomy" id="2991499"/>
    <lineage>
        <taxon>Bacteria</taxon>
        <taxon>Pseudomonadati</taxon>
        <taxon>Bacteroidota</taxon>
        <taxon>Cytophagia</taxon>
        <taxon>Cytophagales</taxon>
        <taxon>Cyclobacteriaceae</taxon>
        <taxon>Algoriphagus</taxon>
    </lineage>
</organism>
<dbReference type="Pfam" id="PF13377">
    <property type="entry name" value="Peripla_BP_3"/>
    <property type="match status" value="1"/>
</dbReference>
<evidence type="ECO:0000313" key="5">
    <source>
        <dbReference type="EMBL" id="UZD23909.1"/>
    </source>
</evidence>
<dbReference type="SUPFAM" id="SSF46689">
    <property type="entry name" value="Homeodomain-like"/>
    <property type="match status" value="1"/>
</dbReference>
<feature type="domain" description="HTH araC/xylS-type" evidence="4">
    <location>
        <begin position="283"/>
        <end position="381"/>
    </location>
</feature>
<dbReference type="InterPro" id="IPR009057">
    <property type="entry name" value="Homeodomain-like_sf"/>
</dbReference>
<name>A0ABY6MLQ9_9BACT</name>
<dbReference type="CDD" id="cd01543">
    <property type="entry name" value="PBP1_XylR"/>
    <property type="match status" value="1"/>
</dbReference>
<keyword evidence="6" id="KW-1185">Reference proteome</keyword>
<reference evidence="5" key="1">
    <citation type="submission" date="2022-10" db="EMBL/GenBank/DDBJ databases">
        <title>Algoriphagus sp. a novel bacteria isolate from halophytes salicornia europaea.</title>
        <authorList>
            <person name="Peng Y."/>
            <person name="Jiang L."/>
            <person name="Lee J."/>
        </authorList>
    </citation>
    <scope>NUCLEOTIDE SEQUENCE</scope>
    <source>
        <strain evidence="5">TR-M5</strain>
    </source>
</reference>
<dbReference type="Gene3D" id="1.10.10.60">
    <property type="entry name" value="Homeodomain-like"/>
    <property type="match status" value="1"/>
</dbReference>
<keyword evidence="2 5" id="KW-0238">DNA-binding</keyword>
<accession>A0ABY6MLQ9</accession>
<dbReference type="InterPro" id="IPR018060">
    <property type="entry name" value="HTH_AraC"/>
</dbReference>
<dbReference type="Proteomes" id="UP001163156">
    <property type="component" value="Chromosome"/>
</dbReference>
<evidence type="ECO:0000259" key="4">
    <source>
        <dbReference type="PROSITE" id="PS01124"/>
    </source>
</evidence>
<dbReference type="InterPro" id="IPR028082">
    <property type="entry name" value="Peripla_BP_I"/>
</dbReference>
<protein>
    <submittedName>
        <fullName evidence="5">DNA-binding transcriptional regulator</fullName>
    </submittedName>
</protein>